<name>A0A4C1V615_EUMVA</name>
<dbReference type="AlphaFoldDB" id="A0A4C1V615"/>
<evidence type="ECO:0000313" key="2">
    <source>
        <dbReference type="Proteomes" id="UP000299102"/>
    </source>
</evidence>
<protein>
    <submittedName>
        <fullName evidence="1">Uncharacterized protein</fullName>
    </submittedName>
</protein>
<dbReference type="Proteomes" id="UP000299102">
    <property type="component" value="Unassembled WGS sequence"/>
</dbReference>
<gene>
    <name evidence="1" type="ORF">EVAR_30797_1</name>
</gene>
<organism evidence="1 2">
    <name type="scientific">Eumeta variegata</name>
    <name type="common">Bagworm moth</name>
    <name type="synonym">Eumeta japonica</name>
    <dbReference type="NCBI Taxonomy" id="151549"/>
    <lineage>
        <taxon>Eukaryota</taxon>
        <taxon>Metazoa</taxon>
        <taxon>Ecdysozoa</taxon>
        <taxon>Arthropoda</taxon>
        <taxon>Hexapoda</taxon>
        <taxon>Insecta</taxon>
        <taxon>Pterygota</taxon>
        <taxon>Neoptera</taxon>
        <taxon>Endopterygota</taxon>
        <taxon>Lepidoptera</taxon>
        <taxon>Glossata</taxon>
        <taxon>Ditrysia</taxon>
        <taxon>Tineoidea</taxon>
        <taxon>Psychidae</taxon>
        <taxon>Oiketicinae</taxon>
        <taxon>Eumeta</taxon>
    </lineage>
</organism>
<evidence type="ECO:0000313" key="1">
    <source>
        <dbReference type="EMBL" id="GBP34243.1"/>
    </source>
</evidence>
<keyword evidence="2" id="KW-1185">Reference proteome</keyword>
<proteinExistence type="predicted"/>
<dbReference type="EMBL" id="BGZK01000285">
    <property type="protein sequence ID" value="GBP34243.1"/>
    <property type="molecule type" value="Genomic_DNA"/>
</dbReference>
<accession>A0A4C1V615</accession>
<sequence>MNFPAAAQHSSVVKVIYKTMFAIRHFTVKDGIRMASRAPPARPRRADTIDLRAVIIRFDKFVYDTEYRTHRYEHTPKARTDSSRSSLGLQ</sequence>
<comment type="caution">
    <text evidence="1">The sequence shown here is derived from an EMBL/GenBank/DDBJ whole genome shotgun (WGS) entry which is preliminary data.</text>
</comment>
<reference evidence="1 2" key="1">
    <citation type="journal article" date="2019" name="Commun. Biol.">
        <title>The bagworm genome reveals a unique fibroin gene that provides high tensile strength.</title>
        <authorList>
            <person name="Kono N."/>
            <person name="Nakamura H."/>
            <person name="Ohtoshi R."/>
            <person name="Tomita M."/>
            <person name="Numata K."/>
            <person name="Arakawa K."/>
        </authorList>
    </citation>
    <scope>NUCLEOTIDE SEQUENCE [LARGE SCALE GENOMIC DNA]</scope>
</reference>